<evidence type="ECO:0000256" key="5">
    <source>
        <dbReference type="HAMAP-Rule" id="MF_00724"/>
    </source>
</evidence>
<comment type="caution">
    <text evidence="6">The sequence shown here is derived from an EMBL/GenBank/DDBJ whole genome shotgun (WGS) entry which is preliminary data.</text>
</comment>
<dbReference type="NCBIfam" id="TIGR00205">
    <property type="entry name" value="fliE"/>
    <property type="match status" value="1"/>
</dbReference>
<evidence type="ECO:0000256" key="2">
    <source>
        <dbReference type="ARBA" id="ARBA00009272"/>
    </source>
</evidence>
<keyword evidence="4 5" id="KW-0975">Bacterial flagellum</keyword>
<dbReference type="Pfam" id="PF02049">
    <property type="entry name" value="FliE"/>
    <property type="match status" value="1"/>
</dbReference>
<dbReference type="PANTHER" id="PTHR34653">
    <property type="match status" value="1"/>
</dbReference>
<evidence type="ECO:0000313" key="7">
    <source>
        <dbReference type="Proteomes" id="UP000651208"/>
    </source>
</evidence>
<evidence type="ECO:0000313" key="6">
    <source>
        <dbReference type="EMBL" id="MBC9131678.1"/>
    </source>
</evidence>
<dbReference type="RefSeq" id="WP_187756118.1">
    <property type="nucleotide sequence ID" value="NZ_JABURY010000019.1"/>
</dbReference>
<sequence length="105" mass="11461">MTINAFATNHHVALTKVSESLDTTKLTQTSVEGSFLTELTSALDAISQNQINAHNQAKAFEMGESGVSLNEVMVDMQKSVVSLQFGIQVRNKLVAAYQEIMNMNV</sequence>
<evidence type="ECO:0000256" key="4">
    <source>
        <dbReference type="ARBA" id="ARBA00023143"/>
    </source>
</evidence>
<protein>
    <recommendedName>
        <fullName evidence="3 5">Flagellar hook-basal body complex protein FliE</fullName>
    </recommendedName>
</protein>
<proteinExistence type="inferred from homology"/>
<dbReference type="HAMAP" id="MF_00724">
    <property type="entry name" value="FliE"/>
    <property type="match status" value="1"/>
</dbReference>
<name>A0ABR7QZN5_9GAMM</name>
<dbReference type="PANTHER" id="PTHR34653:SF1">
    <property type="entry name" value="FLAGELLAR HOOK-BASAL BODY COMPLEX PROTEIN FLIE"/>
    <property type="match status" value="1"/>
</dbReference>
<keyword evidence="7" id="KW-1185">Reference proteome</keyword>
<dbReference type="InterPro" id="IPR001624">
    <property type="entry name" value="FliE"/>
</dbReference>
<gene>
    <name evidence="5 6" type="primary">fliE</name>
    <name evidence="6" type="ORF">FcAc13_10220</name>
</gene>
<evidence type="ECO:0000256" key="3">
    <source>
        <dbReference type="ARBA" id="ARBA00018024"/>
    </source>
</evidence>
<dbReference type="EMBL" id="JABURY010000019">
    <property type="protein sequence ID" value="MBC9131678.1"/>
    <property type="molecule type" value="Genomic_DNA"/>
</dbReference>
<comment type="subcellular location">
    <subcellularLocation>
        <location evidence="1 5">Bacterial flagellum basal body</location>
    </subcellularLocation>
</comment>
<keyword evidence="6" id="KW-0966">Cell projection</keyword>
<keyword evidence="6" id="KW-0969">Cilium</keyword>
<keyword evidence="6" id="KW-0282">Flagellum</keyword>
<accession>A0ABR7QZN5</accession>
<comment type="similarity">
    <text evidence="2 5">Belongs to the FliE family.</text>
</comment>
<dbReference type="PRINTS" id="PR01006">
    <property type="entry name" value="FLGHOOKFLIE"/>
</dbReference>
<evidence type="ECO:0000256" key="1">
    <source>
        <dbReference type="ARBA" id="ARBA00004117"/>
    </source>
</evidence>
<dbReference type="Proteomes" id="UP000651208">
    <property type="component" value="Unassembled WGS sequence"/>
</dbReference>
<reference evidence="6 7" key="1">
    <citation type="submission" date="2020-06" db="EMBL/GenBank/DDBJ databases">
        <title>Frischella cerana isolated from Apis cerana gut homogenate.</title>
        <authorList>
            <person name="Wolter L.A."/>
            <person name="Suenami S."/>
            <person name="Miyazaki R."/>
        </authorList>
    </citation>
    <scope>NUCLEOTIDE SEQUENCE [LARGE SCALE GENOMIC DNA]</scope>
    <source>
        <strain evidence="6 7">Ac13</strain>
    </source>
</reference>
<organism evidence="6 7">
    <name type="scientific">Frischella japonica</name>
    <dbReference type="NCBI Taxonomy" id="2741544"/>
    <lineage>
        <taxon>Bacteria</taxon>
        <taxon>Pseudomonadati</taxon>
        <taxon>Pseudomonadota</taxon>
        <taxon>Gammaproteobacteria</taxon>
        <taxon>Orbales</taxon>
        <taxon>Orbaceae</taxon>
        <taxon>Frischella</taxon>
    </lineage>
</organism>